<dbReference type="InterPro" id="IPR009057">
    <property type="entry name" value="Homeodomain-like_sf"/>
</dbReference>
<evidence type="ECO:0000256" key="2">
    <source>
        <dbReference type="PROSITE-ProRule" id="PRU00335"/>
    </source>
</evidence>
<sequence>MKVKKLRNTETEKKIAQAFITLLMNKSLAKVSIKDITQAAAINRATFYAHYADKYDLFDQMMSGTIQAPFERPMLVNGVWGPALIAQISTIINAHLQRIKQHCPYSYLELFPYMRRLTLTTLTTFIQTKNAAPNATIAFQNRMNAVMIYEAVEMTVVGTTPLSLAQVIEQLQAALFAVTDNTKMQ</sequence>
<evidence type="ECO:0000313" key="4">
    <source>
        <dbReference type="EMBL" id="MFD0897412.1"/>
    </source>
</evidence>
<dbReference type="SUPFAM" id="SSF46689">
    <property type="entry name" value="Homeodomain-like"/>
    <property type="match status" value="1"/>
</dbReference>
<dbReference type="Gene3D" id="1.10.357.10">
    <property type="entry name" value="Tetracycline Repressor, domain 2"/>
    <property type="match status" value="1"/>
</dbReference>
<dbReference type="Pfam" id="PF00440">
    <property type="entry name" value="TetR_N"/>
    <property type="match status" value="1"/>
</dbReference>
<feature type="DNA-binding region" description="H-T-H motif" evidence="2">
    <location>
        <begin position="32"/>
        <end position="51"/>
    </location>
</feature>
<reference evidence="5" key="1">
    <citation type="journal article" date="2019" name="Int. J. Syst. Evol. Microbiol.">
        <title>The Global Catalogue of Microorganisms (GCM) 10K type strain sequencing project: providing services to taxonomists for standard genome sequencing and annotation.</title>
        <authorList>
            <consortium name="The Broad Institute Genomics Platform"/>
            <consortium name="The Broad Institute Genome Sequencing Center for Infectious Disease"/>
            <person name="Wu L."/>
            <person name="Ma J."/>
        </authorList>
    </citation>
    <scope>NUCLEOTIDE SEQUENCE [LARGE SCALE GENOMIC DNA]</scope>
    <source>
        <strain evidence="5">CCM 8925</strain>
    </source>
</reference>
<dbReference type="EMBL" id="JBHTIO010000032">
    <property type="protein sequence ID" value="MFD0897412.1"/>
    <property type="molecule type" value="Genomic_DNA"/>
</dbReference>
<evidence type="ECO:0000259" key="3">
    <source>
        <dbReference type="PROSITE" id="PS50977"/>
    </source>
</evidence>
<dbReference type="PANTHER" id="PTHR43479">
    <property type="entry name" value="ACREF/ENVCD OPERON REPRESSOR-RELATED"/>
    <property type="match status" value="1"/>
</dbReference>
<dbReference type="InterPro" id="IPR050624">
    <property type="entry name" value="HTH-type_Tx_Regulator"/>
</dbReference>
<dbReference type="Proteomes" id="UP001597104">
    <property type="component" value="Unassembled WGS sequence"/>
</dbReference>
<dbReference type="PROSITE" id="PS50977">
    <property type="entry name" value="HTH_TETR_2"/>
    <property type="match status" value="1"/>
</dbReference>
<organism evidence="4 5">
    <name type="scientific">Loigolactobacillus binensis</name>
    <dbReference type="NCBI Taxonomy" id="2559922"/>
    <lineage>
        <taxon>Bacteria</taxon>
        <taxon>Bacillati</taxon>
        <taxon>Bacillota</taxon>
        <taxon>Bacilli</taxon>
        <taxon>Lactobacillales</taxon>
        <taxon>Lactobacillaceae</taxon>
        <taxon>Loigolactobacillus</taxon>
    </lineage>
</organism>
<gene>
    <name evidence="4" type="ORF">ACFQZ7_06625</name>
</gene>
<accession>A0ABW3EDI9</accession>
<dbReference type="InterPro" id="IPR001647">
    <property type="entry name" value="HTH_TetR"/>
</dbReference>
<proteinExistence type="predicted"/>
<evidence type="ECO:0000313" key="5">
    <source>
        <dbReference type="Proteomes" id="UP001597104"/>
    </source>
</evidence>
<keyword evidence="5" id="KW-1185">Reference proteome</keyword>
<keyword evidence="1 2" id="KW-0238">DNA-binding</keyword>
<comment type="caution">
    <text evidence="4">The sequence shown here is derived from an EMBL/GenBank/DDBJ whole genome shotgun (WGS) entry which is preliminary data.</text>
</comment>
<feature type="domain" description="HTH tetR-type" evidence="3">
    <location>
        <begin position="9"/>
        <end position="69"/>
    </location>
</feature>
<evidence type="ECO:0000256" key="1">
    <source>
        <dbReference type="ARBA" id="ARBA00023125"/>
    </source>
</evidence>
<protein>
    <submittedName>
        <fullName evidence="4">TetR/AcrR family transcriptional regulator</fullName>
    </submittedName>
</protein>
<dbReference type="PANTHER" id="PTHR43479:SF7">
    <property type="entry name" value="TETR-FAMILY TRANSCRIPTIONAL REGULATOR"/>
    <property type="match status" value="1"/>
</dbReference>
<dbReference type="RefSeq" id="WP_223877011.1">
    <property type="nucleotide sequence ID" value="NZ_BJDN01000006.1"/>
</dbReference>
<name>A0ABW3EDI9_9LACO</name>